<keyword evidence="5" id="KW-1185">Reference proteome</keyword>
<evidence type="ECO:0000313" key="5">
    <source>
        <dbReference type="Proteomes" id="UP000504634"/>
    </source>
</evidence>
<dbReference type="RefSeq" id="XP_030382901.1">
    <property type="nucleotide sequence ID" value="XM_030527041.1"/>
</dbReference>
<evidence type="ECO:0000256" key="1">
    <source>
        <dbReference type="ARBA" id="ARBA00004613"/>
    </source>
</evidence>
<dbReference type="PANTHER" id="PTHR39957:SF1">
    <property type="entry name" value="AT09846P1-RELATED"/>
    <property type="match status" value="1"/>
</dbReference>
<comment type="subcellular location">
    <subcellularLocation>
        <location evidence="1">Secreted</location>
    </subcellularLocation>
</comment>
<name>A0A6J2U2N0_DROLE</name>
<dbReference type="GO" id="GO:0005576">
    <property type="term" value="C:extracellular region"/>
    <property type="evidence" value="ECO:0007669"/>
    <property type="project" value="UniProtKB-SubCell"/>
</dbReference>
<keyword evidence="3" id="KW-0732">Signal</keyword>
<feature type="signal peptide" evidence="3">
    <location>
        <begin position="1"/>
        <end position="23"/>
    </location>
</feature>
<dbReference type="Pfam" id="PF15430">
    <property type="entry name" value="SVWC"/>
    <property type="match status" value="1"/>
</dbReference>
<proteinExistence type="predicted"/>
<dbReference type="SMART" id="SM01318">
    <property type="entry name" value="SVWC"/>
    <property type="match status" value="1"/>
</dbReference>
<evidence type="ECO:0000259" key="4">
    <source>
        <dbReference type="SMART" id="SM01318"/>
    </source>
</evidence>
<feature type="chain" id="PRO_5026713182" evidence="3">
    <location>
        <begin position="24"/>
        <end position="111"/>
    </location>
</feature>
<reference evidence="6" key="1">
    <citation type="submission" date="2025-08" db="UniProtKB">
        <authorList>
            <consortium name="RefSeq"/>
        </authorList>
    </citation>
    <scope>IDENTIFICATION</scope>
    <source>
        <strain evidence="6">11010-0011.00</strain>
        <tissue evidence="6">Whole body</tissue>
    </source>
</reference>
<sequence>MLRLTRNTIFCLIMLDWLNYTLAAMSMNNYGDNAYPDRCVLDIADQVVLLQVGEMYKFESLPCTSIYCLGDGWGMLQTCDHVKPKSGCRFTEYVDLRAPFPECCKRRVFCD</sequence>
<evidence type="ECO:0000313" key="6">
    <source>
        <dbReference type="RefSeq" id="XP_030382901.1"/>
    </source>
</evidence>
<keyword evidence="2" id="KW-0964">Secreted</keyword>
<dbReference type="GeneID" id="115630470"/>
<dbReference type="PANTHER" id="PTHR39957">
    <property type="entry name" value="AT09846P1-RELATED"/>
    <property type="match status" value="1"/>
</dbReference>
<dbReference type="AlphaFoldDB" id="A0A6J2U2N0"/>
<accession>A0A6J2U2N0</accession>
<feature type="domain" description="Single" evidence="4">
    <location>
        <begin position="39"/>
        <end position="110"/>
    </location>
</feature>
<organism evidence="5 6">
    <name type="scientific">Drosophila lebanonensis</name>
    <name type="common">Fruit fly</name>
    <name type="synonym">Scaptodrosophila lebanonensis</name>
    <dbReference type="NCBI Taxonomy" id="7225"/>
    <lineage>
        <taxon>Eukaryota</taxon>
        <taxon>Metazoa</taxon>
        <taxon>Ecdysozoa</taxon>
        <taxon>Arthropoda</taxon>
        <taxon>Hexapoda</taxon>
        <taxon>Insecta</taxon>
        <taxon>Pterygota</taxon>
        <taxon>Neoptera</taxon>
        <taxon>Endopterygota</taxon>
        <taxon>Diptera</taxon>
        <taxon>Brachycera</taxon>
        <taxon>Muscomorpha</taxon>
        <taxon>Ephydroidea</taxon>
        <taxon>Drosophilidae</taxon>
        <taxon>Scaptodrosophila</taxon>
    </lineage>
</organism>
<evidence type="ECO:0000256" key="2">
    <source>
        <dbReference type="ARBA" id="ARBA00022525"/>
    </source>
</evidence>
<protein>
    <submittedName>
        <fullName evidence="6">Uncharacterized protein LOC115630470</fullName>
    </submittedName>
</protein>
<dbReference type="InterPro" id="IPR029277">
    <property type="entry name" value="SVWC_dom"/>
</dbReference>
<dbReference type="Proteomes" id="UP000504634">
    <property type="component" value="Unplaced"/>
</dbReference>
<dbReference type="OrthoDB" id="7901229at2759"/>
<evidence type="ECO:0000256" key="3">
    <source>
        <dbReference type="SAM" id="SignalP"/>
    </source>
</evidence>
<dbReference type="InterPro" id="IPR053308">
    <property type="entry name" value="Vago-like"/>
</dbReference>
<gene>
    <name evidence="6" type="primary">LOC115630470</name>
</gene>